<dbReference type="Proteomes" id="UP000242715">
    <property type="component" value="Unassembled WGS sequence"/>
</dbReference>
<evidence type="ECO:0000313" key="2">
    <source>
        <dbReference type="EMBL" id="GAU35598.1"/>
    </source>
</evidence>
<organism evidence="2 3">
    <name type="scientific">Trifolium subterraneum</name>
    <name type="common">Subterranean clover</name>
    <dbReference type="NCBI Taxonomy" id="3900"/>
    <lineage>
        <taxon>Eukaryota</taxon>
        <taxon>Viridiplantae</taxon>
        <taxon>Streptophyta</taxon>
        <taxon>Embryophyta</taxon>
        <taxon>Tracheophyta</taxon>
        <taxon>Spermatophyta</taxon>
        <taxon>Magnoliopsida</taxon>
        <taxon>eudicotyledons</taxon>
        <taxon>Gunneridae</taxon>
        <taxon>Pentapetalae</taxon>
        <taxon>rosids</taxon>
        <taxon>fabids</taxon>
        <taxon>Fabales</taxon>
        <taxon>Fabaceae</taxon>
        <taxon>Papilionoideae</taxon>
        <taxon>50 kb inversion clade</taxon>
        <taxon>NPAAA clade</taxon>
        <taxon>Hologalegina</taxon>
        <taxon>IRL clade</taxon>
        <taxon>Trifolieae</taxon>
        <taxon>Trifolium</taxon>
    </lineage>
</organism>
<feature type="coiled-coil region" evidence="1">
    <location>
        <begin position="28"/>
        <end position="62"/>
    </location>
</feature>
<gene>
    <name evidence="2" type="ORF">TSUD_295340</name>
</gene>
<reference evidence="3" key="1">
    <citation type="journal article" date="2017" name="Front. Plant Sci.">
        <title>Climate Clever Clovers: New Paradigm to Reduce the Environmental Footprint of Ruminants by Breeding Low Methanogenic Forages Utilizing Haplotype Variation.</title>
        <authorList>
            <person name="Kaur P."/>
            <person name="Appels R."/>
            <person name="Bayer P.E."/>
            <person name="Keeble-Gagnere G."/>
            <person name="Wang J."/>
            <person name="Hirakawa H."/>
            <person name="Shirasawa K."/>
            <person name="Vercoe P."/>
            <person name="Stefanova K."/>
            <person name="Durmic Z."/>
            <person name="Nichols P."/>
            <person name="Revell C."/>
            <person name="Isobe S.N."/>
            <person name="Edwards D."/>
            <person name="Erskine W."/>
        </authorList>
    </citation>
    <scope>NUCLEOTIDE SEQUENCE [LARGE SCALE GENOMIC DNA]</scope>
    <source>
        <strain evidence="3">cv. Daliak</strain>
    </source>
</reference>
<evidence type="ECO:0000313" key="3">
    <source>
        <dbReference type="Proteomes" id="UP000242715"/>
    </source>
</evidence>
<proteinExistence type="predicted"/>
<sequence length="68" mass="8233">MAPFQFWLELPLEMRRNILERLAREDLVTASQKEMDELQQKIEELEEKHEEMYITLIRLSAKKGKDEL</sequence>
<dbReference type="EMBL" id="DF973596">
    <property type="protein sequence ID" value="GAU35598.1"/>
    <property type="molecule type" value="Genomic_DNA"/>
</dbReference>
<dbReference type="AlphaFoldDB" id="A0A2Z6MT10"/>
<name>A0A2Z6MT10_TRISU</name>
<accession>A0A2Z6MT10</accession>
<dbReference type="OrthoDB" id="550575at2759"/>
<protein>
    <submittedName>
        <fullName evidence="2">Uncharacterized protein</fullName>
    </submittedName>
</protein>
<evidence type="ECO:0000256" key="1">
    <source>
        <dbReference type="SAM" id="Coils"/>
    </source>
</evidence>
<keyword evidence="1" id="KW-0175">Coiled coil</keyword>
<keyword evidence="3" id="KW-1185">Reference proteome</keyword>